<sequence>MPMMPPDAIAWSLDNGLTSTANKYRAQPSRSFGPVYRQVCCARSPECSRQGHHQVNCTNVPGIQCALLDPVKARWPREGGAAYEVALLCRTFMCMKRAAIPVPITLEAQGRNGIRQPYKGDEATFETDMFLRAQCIPVFPLLWPQNTQKHWIYLSHLLVADIMSEVRCRLRLFHYATLGSLWLTYVLVDKITEAVSSHTVFQDLGGSYNIGSLPMSTTWRDHEIRSIMSGEDEGVKALLCRISPFDEIFAASLRISVPQTTVAKINWRSFLPGGQKSGGPLNVAEAISNESWMRFHQVSFCWVRLSLGFEDKAVESFKFCYEELRLHVYHYLRTHVDKCPWFFEVAEVSGDIPL</sequence>
<keyword evidence="2" id="KW-1185">Reference proteome</keyword>
<dbReference type="Proteomes" id="UP000053958">
    <property type="component" value="Unassembled WGS sequence"/>
</dbReference>
<protein>
    <submittedName>
        <fullName evidence="1">Uncharacterized protein</fullName>
    </submittedName>
</protein>
<dbReference type="AlphaFoldDB" id="A0A0F4YQL1"/>
<dbReference type="RefSeq" id="XP_013326992.1">
    <property type="nucleotide sequence ID" value="XM_013471538.1"/>
</dbReference>
<evidence type="ECO:0000313" key="2">
    <source>
        <dbReference type="Proteomes" id="UP000053958"/>
    </source>
</evidence>
<evidence type="ECO:0000313" key="1">
    <source>
        <dbReference type="EMBL" id="KKA20380.1"/>
    </source>
</evidence>
<comment type="caution">
    <text evidence="1">The sequence shown here is derived from an EMBL/GenBank/DDBJ whole genome shotgun (WGS) entry which is preliminary data.</text>
</comment>
<accession>A0A0F4YQL1</accession>
<organism evidence="1 2">
    <name type="scientific">Rasamsonia emersonii (strain ATCC 16479 / CBS 393.64 / IMI 116815)</name>
    <dbReference type="NCBI Taxonomy" id="1408163"/>
    <lineage>
        <taxon>Eukaryota</taxon>
        <taxon>Fungi</taxon>
        <taxon>Dikarya</taxon>
        <taxon>Ascomycota</taxon>
        <taxon>Pezizomycotina</taxon>
        <taxon>Eurotiomycetes</taxon>
        <taxon>Eurotiomycetidae</taxon>
        <taxon>Eurotiales</taxon>
        <taxon>Trichocomaceae</taxon>
        <taxon>Rasamsonia</taxon>
    </lineage>
</organism>
<proteinExistence type="predicted"/>
<dbReference type="GeneID" id="25317932"/>
<gene>
    <name evidence="1" type="ORF">T310_5588</name>
</gene>
<dbReference type="EMBL" id="LASV01000264">
    <property type="protein sequence ID" value="KKA20380.1"/>
    <property type="molecule type" value="Genomic_DNA"/>
</dbReference>
<reference evidence="1 2" key="1">
    <citation type="submission" date="2015-04" db="EMBL/GenBank/DDBJ databases">
        <authorList>
            <person name="Heijne W.H."/>
            <person name="Fedorova N.D."/>
            <person name="Nierman W.C."/>
            <person name="Vollebregt A.W."/>
            <person name="Zhao Z."/>
            <person name="Wu L."/>
            <person name="Kumar M."/>
            <person name="Stam H."/>
            <person name="van den Berg M.A."/>
            <person name="Pel H.J."/>
        </authorList>
    </citation>
    <scope>NUCLEOTIDE SEQUENCE [LARGE SCALE GENOMIC DNA]</scope>
    <source>
        <strain evidence="1 2">CBS 393.64</strain>
    </source>
</reference>
<name>A0A0F4YQL1_RASE3</name>